<evidence type="ECO:0000256" key="1">
    <source>
        <dbReference type="SAM" id="Coils"/>
    </source>
</evidence>
<dbReference type="SUPFAM" id="SSF52540">
    <property type="entry name" value="P-loop containing nucleoside triphosphate hydrolases"/>
    <property type="match status" value="1"/>
</dbReference>
<evidence type="ECO:0000259" key="2">
    <source>
        <dbReference type="Pfam" id="PF07693"/>
    </source>
</evidence>
<reference evidence="3 4" key="1">
    <citation type="submission" date="2014-07" db="EMBL/GenBank/DDBJ databases">
        <title>Methanogenic archaea and the global carbon cycle.</title>
        <authorList>
            <person name="Henriksen J.R."/>
            <person name="Luke J."/>
            <person name="Reinhart S."/>
            <person name="Benedict M.N."/>
            <person name="Youngblut N.D."/>
            <person name="Metcalf M.E."/>
            <person name="Whitaker R.J."/>
            <person name="Metcalf W.W."/>
        </authorList>
    </citation>
    <scope>NUCLEOTIDE SEQUENCE [LARGE SCALE GENOMIC DNA]</scope>
    <source>
        <strain evidence="3 4">T4/M</strain>
    </source>
</reference>
<evidence type="ECO:0000313" key="4">
    <source>
        <dbReference type="Proteomes" id="UP000033111"/>
    </source>
</evidence>
<dbReference type="OrthoDB" id="142598at2157"/>
<keyword evidence="4" id="KW-1185">Reference proteome</keyword>
<dbReference type="RefSeq" id="WP_048172274.1">
    <property type="nucleotide sequence ID" value="NZ_CP009506.1"/>
</dbReference>
<gene>
    <name evidence="3" type="ORF">MSSIT_1994</name>
</gene>
<feature type="domain" description="KAP NTPase" evidence="2">
    <location>
        <begin position="52"/>
        <end position="229"/>
    </location>
</feature>
<evidence type="ECO:0000313" key="3">
    <source>
        <dbReference type="EMBL" id="AKB28713.1"/>
    </source>
</evidence>
<dbReference type="Gene3D" id="3.40.50.300">
    <property type="entry name" value="P-loop containing nucleotide triphosphate hydrolases"/>
    <property type="match status" value="1"/>
</dbReference>
<dbReference type="InterPro" id="IPR011646">
    <property type="entry name" value="KAP_P-loop"/>
</dbReference>
<dbReference type="InterPro" id="IPR027417">
    <property type="entry name" value="P-loop_NTPase"/>
</dbReference>
<dbReference type="Proteomes" id="UP000033111">
    <property type="component" value="Chromosome"/>
</dbReference>
<dbReference type="GeneID" id="24860855"/>
<dbReference type="AlphaFoldDB" id="A0A0E3P4N5"/>
<keyword evidence="1" id="KW-0175">Coiled coil</keyword>
<accession>A0A0E3P4N5</accession>
<sequence>MAEDLKEIYHLFNPNKALQNDDLENYYVEIDQNETNIEELKIRLELSLETYEPIKLLFTGHRGSGKTTALNRLVSYLNREMRDKFYIVHFSVLDLLDNNDINYTDVLFSILTKIMEKCQDEVCDLSPSLIERTKKWGKSITKTEVHEDKLEGGAGFSLPVYFVELLARMKSETTTRQEIREEIQPRVSELINLINDLIAEIERSGRQVLVIIDNLEKCDSEKALNLFYCHSTQLTQPMCKIIYTFPISLRSSDKFTQIKMNFSDDIMYPNIKVHEKDGSMTQEPVGRAFMKQIVTKRVSLDLFTPEALEYIIDMSGGVIREYIRIIRDSAVRAITRRKTVIDKDIAVEVINGLKNAYQAQLSDEDYEVLLKIYETKDIKRDEKLVGLLHNLSVLEYKNGRSWCDLNPIVRSILEEKNLLPSR</sequence>
<name>A0A0E3P4N5_9EURY</name>
<dbReference type="KEGG" id="msw:MSSIT_1994"/>
<dbReference type="HOGENOM" id="CLU_041246_2_0_2"/>
<protein>
    <submittedName>
        <fullName evidence="3">Type II secretory pathway, ATPase PulE/Tfp pilus assembly pathway, ATPase PilB</fullName>
    </submittedName>
</protein>
<dbReference type="Pfam" id="PF07693">
    <property type="entry name" value="KAP_NTPase"/>
    <property type="match status" value="1"/>
</dbReference>
<proteinExistence type="predicted"/>
<dbReference type="EMBL" id="CP009506">
    <property type="protein sequence ID" value="AKB28713.1"/>
    <property type="molecule type" value="Genomic_DNA"/>
</dbReference>
<feature type="coiled-coil region" evidence="1">
    <location>
        <begin position="23"/>
        <end position="50"/>
    </location>
</feature>
<organism evidence="3 4">
    <name type="scientific">Methanosarcina siciliae T4/M</name>
    <dbReference type="NCBI Taxonomy" id="1434120"/>
    <lineage>
        <taxon>Archaea</taxon>
        <taxon>Methanobacteriati</taxon>
        <taxon>Methanobacteriota</taxon>
        <taxon>Stenosarchaea group</taxon>
        <taxon>Methanomicrobia</taxon>
        <taxon>Methanosarcinales</taxon>
        <taxon>Methanosarcinaceae</taxon>
        <taxon>Methanosarcina</taxon>
    </lineage>
</organism>
<dbReference type="PATRIC" id="fig|1434120.4.peg.2575"/>